<evidence type="ECO:0000313" key="7">
    <source>
        <dbReference type="Proteomes" id="UP001497497"/>
    </source>
</evidence>
<organism evidence="6 7">
    <name type="scientific">Lymnaea stagnalis</name>
    <name type="common">Great pond snail</name>
    <name type="synonym">Helix stagnalis</name>
    <dbReference type="NCBI Taxonomy" id="6523"/>
    <lineage>
        <taxon>Eukaryota</taxon>
        <taxon>Metazoa</taxon>
        <taxon>Spiralia</taxon>
        <taxon>Lophotrochozoa</taxon>
        <taxon>Mollusca</taxon>
        <taxon>Gastropoda</taxon>
        <taxon>Heterobranchia</taxon>
        <taxon>Euthyneura</taxon>
        <taxon>Panpulmonata</taxon>
        <taxon>Hygrophila</taxon>
        <taxon>Lymnaeoidea</taxon>
        <taxon>Lymnaeidae</taxon>
        <taxon>Lymnaea</taxon>
    </lineage>
</organism>
<dbReference type="PANTHER" id="PTHR10903:SF184">
    <property type="entry name" value="GTP-BINDING PROTEIN A"/>
    <property type="match status" value="1"/>
</dbReference>
<dbReference type="GO" id="GO:0005525">
    <property type="term" value="F:GTP binding"/>
    <property type="evidence" value="ECO:0007669"/>
    <property type="project" value="UniProtKB-KW"/>
</dbReference>
<dbReference type="InterPro" id="IPR045058">
    <property type="entry name" value="GIMA/IAN/Toc"/>
</dbReference>
<keyword evidence="2" id="KW-0547">Nucleotide-binding</keyword>
<feature type="transmembrane region" description="Helical" evidence="4">
    <location>
        <begin position="318"/>
        <end position="340"/>
    </location>
</feature>
<dbReference type="Pfam" id="PF04548">
    <property type="entry name" value="AIG1"/>
    <property type="match status" value="1"/>
</dbReference>
<dbReference type="InterPro" id="IPR006703">
    <property type="entry name" value="G_AIG1"/>
</dbReference>
<feature type="domain" description="AIG1-type G" evidence="5">
    <location>
        <begin position="5"/>
        <end position="217"/>
    </location>
</feature>
<dbReference type="Proteomes" id="UP001497497">
    <property type="component" value="Unassembled WGS sequence"/>
</dbReference>
<reference evidence="6 7" key="1">
    <citation type="submission" date="2024-04" db="EMBL/GenBank/DDBJ databases">
        <authorList>
            <consortium name="Genoscope - CEA"/>
            <person name="William W."/>
        </authorList>
    </citation>
    <scope>NUCLEOTIDE SEQUENCE [LARGE SCALE GENOMIC DNA]</scope>
</reference>
<gene>
    <name evidence="6" type="ORF">GSLYS_00004390001</name>
</gene>
<comment type="caution">
    <text evidence="6">The sequence shown here is derived from an EMBL/GenBank/DDBJ whole genome shotgun (WGS) entry which is preliminary data.</text>
</comment>
<name>A0AAV2H9E9_LYMST</name>
<evidence type="ECO:0000256" key="1">
    <source>
        <dbReference type="ARBA" id="ARBA00008535"/>
    </source>
</evidence>
<keyword evidence="3" id="KW-0342">GTP-binding</keyword>
<comment type="similarity">
    <text evidence="1">Belongs to the TRAFAC class TrmE-Era-EngA-EngB-Septin-like GTPase superfamily. AIG1/Toc34/Toc159-like paraseptin GTPase family. IAN subfamily.</text>
</comment>
<accession>A0AAV2H9E9</accession>
<proteinExistence type="inferred from homology"/>
<dbReference type="InterPro" id="IPR027417">
    <property type="entry name" value="P-loop_NTPase"/>
</dbReference>
<dbReference type="PANTHER" id="PTHR10903">
    <property type="entry name" value="GTPASE, IMAP FAMILY MEMBER-RELATED"/>
    <property type="match status" value="1"/>
</dbReference>
<protein>
    <recommendedName>
        <fullName evidence="5">AIG1-type G domain-containing protein</fullName>
    </recommendedName>
</protein>
<feature type="transmembrane region" description="Helical" evidence="4">
    <location>
        <begin position="346"/>
        <end position="366"/>
    </location>
</feature>
<keyword evidence="4" id="KW-0812">Transmembrane</keyword>
<dbReference type="Gene3D" id="3.40.50.300">
    <property type="entry name" value="P-loop containing nucleotide triphosphate hydrolases"/>
    <property type="match status" value="1"/>
</dbReference>
<dbReference type="EMBL" id="CAXITT010000065">
    <property type="protein sequence ID" value="CAL1530257.1"/>
    <property type="molecule type" value="Genomic_DNA"/>
</dbReference>
<dbReference type="PROSITE" id="PS51720">
    <property type="entry name" value="G_AIG1"/>
    <property type="match status" value="1"/>
</dbReference>
<dbReference type="AlphaFoldDB" id="A0AAV2H9E9"/>
<evidence type="ECO:0000256" key="3">
    <source>
        <dbReference type="ARBA" id="ARBA00023134"/>
    </source>
</evidence>
<keyword evidence="7" id="KW-1185">Reference proteome</keyword>
<keyword evidence="4" id="KW-1133">Transmembrane helix</keyword>
<keyword evidence="4" id="KW-0472">Membrane</keyword>
<evidence type="ECO:0000256" key="4">
    <source>
        <dbReference type="SAM" id="Phobius"/>
    </source>
</evidence>
<dbReference type="SUPFAM" id="SSF52540">
    <property type="entry name" value="P-loop containing nucleoside triphosphate hydrolases"/>
    <property type="match status" value="1"/>
</dbReference>
<evidence type="ECO:0000259" key="5">
    <source>
        <dbReference type="PROSITE" id="PS51720"/>
    </source>
</evidence>
<evidence type="ECO:0000313" key="6">
    <source>
        <dbReference type="EMBL" id="CAL1530257.1"/>
    </source>
</evidence>
<evidence type="ECO:0000256" key="2">
    <source>
        <dbReference type="ARBA" id="ARBA00022741"/>
    </source>
</evidence>
<sequence length="389" mass="43422">MSMTKFEYVFILFGMTGSGKSSSGNTLLDRDDCFETSISFNSCTRAAELACKEFSEYIINVVDTPGIFDTDQTVAQTLEIIYEGISQLVDGISAFLFVLKLGQRCTKEQNETIEAFKRSFGDSFVKNHCIIVLTGGDLCGDLNNDNIQEWCRRTENIRDGSDLKKLMIECDYRVVLFNNKDKTKRDASVDKLLNYFHPQAPRYTNETFQKCIDARNEYVTNLGFPGQRSDIQRQLSLLENDFDAMYQNKGEGEMDQIKDRAKKLMETVQNASAGTHKMDDLKFRINQIIEKTGKIPENGEARMKAIQDLKNEVRKLKVAGISTTAFSVIVIGGVGALLSVSVLPAALVGAAALGVLTIAGHAFYAIGKKIRETAKKLESKPNDDEKKEK</sequence>